<evidence type="ECO:0000313" key="4">
    <source>
        <dbReference type="EMBL" id="KAA5803616.1"/>
    </source>
</evidence>
<reference evidence="4 5" key="1">
    <citation type="submission" date="2019-09" db="EMBL/GenBank/DDBJ databases">
        <authorList>
            <person name="Kevbrin V."/>
            <person name="Grouzdev D.S."/>
        </authorList>
    </citation>
    <scope>NUCLEOTIDE SEQUENCE [LARGE SCALE GENOMIC DNA]</scope>
    <source>
        <strain evidence="4 5">G-192</strain>
    </source>
</reference>
<dbReference type="Pfam" id="PF00753">
    <property type="entry name" value="Lactamase_B"/>
    <property type="match status" value="1"/>
</dbReference>
<keyword evidence="5" id="KW-1185">Reference proteome</keyword>
<comment type="caution">
    <text evidence="4">The sequence shown here is derived from an EMBL/GenBank/DDBJ whole genome shotgun (WGS) entry which is preliminary data.</text>
</comment>
<dbReference type="InterPro" id="IPR001279">
    <property type="entry name" value="Metallo-B-lactamas"/>
</dbReference>
<feature type="chain" id="PRO_5024404107" evidence="2">
    <location>
        <begin position="21"/>
        <end position="296"/>
    </location>
</feature>
<dbReference type="Proteomes" id="UP000325122">
    <property type="component" value="Unassembled WGS sequence"/>
</dbReference>
<feature type="domain" description="Metallo-beta-lactamase" evidence="3">
    <location>
        <begin position="43"/>
        <end position="227"/>
    </location>
</feature>
<dbReference type="InterPro" id="IPR036866">
    <property type="entry name" value="RibonucZ/Hydroxyglut_hydro"/>
</dbReference>
<accession>A0A5M6ZFT9</accession>
<dbReference type="InterPro" id="IPR050855">
    <property type="entry name" value="NDM-1-like"/>
</dbReference>
<dbReference type="SMART" id="SM00849">
    <property type="entry name" value="Lactamase_B"/>
    <property type="match status" value="1"/>
</dbReference>
<dbReference type="PANTHER" id="PTHR42951:SF4">
    <property type="entry name" value="ACYL-COENZYME A THIOESTERASE MBLAC2"/>
    <property type="match status" value="1"/>
</dbReference>
<dbReference type="RefSeq" id="WP_150022884.1">
    <property type="nucleotide sequence ID" value="NZ_VWOJ01000002.1"/>
</dbReference>
<name>A0A5M6ZFT9_9PROT</name>
<dbReference type="CDD" id="cd16282">
    <property type="entry name" value="metallo-hydrolase-like_MBL-fold"/>
    <property type="match status" value="1"/>
</dbReference>
<dbReference type="SUPFAM" id="SSF56281">
    <property type="entry name" value="Metallo-hydrolase/oxidoreductase"/>
    <property type="match status" value="1"/>
</dbReference>
<evidence type="ECO:0000256" key="2">
    <source>
        <dbReference type="SAM" id="SignalP"/>
    </source>
</evidence>
<dbReference type="EMBL" id="VWOJ01000002">
    <property type="protein sequence ID" value="KAA5803616.1"/>
    <property type="molecule type" value="Genomic_DNA"/>
</dbReference>
<sequence length="296" mass="30822">MTLRARALAAAFCCTLPAHAQEAPPVETTDLGGGLYMLATHVAGNVGVSAGPDGVWMIDTQMAHLAPGLDEAQKAVSDGAEVRLVLNTHLHGDHVLGNAYFAERGALIMAHPSVRGRLQSPSPNAVTGNTPDPLDGPFLPVVGVSEGAVITLNGHTARIHHAPDAHTDGDLWVHFEEADVIHTGDLLFSGLYPFIDLDNGGTVAGMIAGMQAIADAAGPDTRIIPGHGPLSARADVLASIAMLSAAQEAVAALAAQDLSLEAVQDANPLAEFDEDWSWGFISTRTMTAILYRDAVQ</sequence>
<dbReference type="GO" id="GO:0017001">
    <property type="term" value="P:antibiotic catabolic process"/>
    <property type="evidence" value="ECO:0007669"/>
    <property type="project" value="UniProtKB-ARBA"/>
</dbReference>
<gene>
    <name evidence="4" type="ORF">F1654_07385</name>
</gene>
<dbReference type="PANTHER" id="PTHR42951">
    <property type="entry name" value="METALLO-BETA-LACTAMASE DOMAIN-CONTAINING"/>
    <property type="match status" value="1"/>
</dbReference>
<organism evidence="4 5">
    <name type="scientific">Alkalicaulis satelles</name>
    <dbReference type="NCBI Taxonomy" id="2609175"/>
    <lineage>
        <taxon>Bacteria</taxon>
        <taxon>Pseudomonadati</taxon>
        <taxon>Pseudomonadota</taxon>
        <taxon>Alphaproteobacteria</taxon>
        <taxon>Maricaulales</taxon>
        <taxon>Maricaulaceae</taxon>
        <taxon>Alkalicaulis</taxon>
    </lineage>
</organism>
<dbReference type="AlphaFoldDB" id="A0A5M6ZFT9"/>
<evidence type="ECO:0000259" key="3">
    <source>
        <dbReference type="SMART" id="SM00849"/>
    </source>
</evidence>
<dbReference type="Gene3D" id="3.60.15.10">
    <property type="entry name" value="Ribonuclease Z/Hydroxyacylglutathione hydrolase-like"/>
    <property type="match status" value="1"/>
</dbReference>
<dbReference type="GO" id="GO:0016787">
    <property type="term" value="F:hydrolase activity"/>
    <property type="evidence" value="ECO:0007669"/>
    <property type="project" value="UniProtKB-KW"/>
</dbReference>
<comment type="similarity">
    <text evidence="1">Belongs to the metallo-beta-lactamase superfamily. Class-B beta-lactamase family.</text>
</comment>
<keyword evidence="2" id="KW-0732">Signal</keyword>
<proteinExistence type="inferred from homology"/>
<feature type="signal peptide" evidence="2">
    <location>
        <begin position="1"/>
        <end position="20"/>
    </location>
</feature>
<evidence type="ECO:0000256" key="1">
    <source>
        <dbReference type="ARBA" id="ARBA00005250"/>
    </source>
</evidence>
<protein>
    <submittedName>
        <fullName evidence="4">MBL fold metallo-hydrolase</fullName>
    </submittedName>
</protein>
<keyword evidence="4" id="KW-0378">Hydrolase</keyword>
<evidence type="ECO:0000313" key="5">
    <source>
        <dbReference type="Proteomes" id="UP000325122"/>
    </source>
</evidence>